<reference evidence="10 11" key="2">
    <citation type="submission" date="2013-04" db="EMBL/GenBank/DDBJ databases">
        <authorList>
            <person name="Fiebig A."/>
            <person name="Pradella S."/>
            <person name="Wagner-Doebler I."/>
        </authorList>
    </citation>
    <scope>NUCLEOTIDE SEQUENCE [LARGE SCALE GENOMIC DNA]</scope>
    <source>
        <strain evidence="11">DSM 17067 / NCIMB 14079 / DFL-11</strain>
    </source>
</reference>
<feature type="transmembrane region" description="Helical" evidence="8">
    <location>
        <begin position="397"/>
        <end position="417"/>
    </location>
</feature>
<feature type="transmembrane region" description="Helical" evidence="8">
    <location>
        <begin position="79"/>
        <end position="97"/>
    </location>
</feature>
<dbReference type="PANTHER" id="PTHR42718">
    <property type="entry name" value="MAJOR FACILITATOR SUPERFAMILY MULTIDRUG TRANSPORTER MFSC"/>
    <property type="match status" value="1"/>
</dbReference>
<dbReference type="Pfam" id="PF07690">
    <property type="entry name" value="MFS_1"/>
    <property type="match status" value="2"/>
</dbReference>
<feature type="transmembrane region" description="Helical" evidence="8">
    <location>
        <begin position="423"/>
        <end position="441"/>
    </location>
</feature>
<evidence type="ECO:0000256" key="3">
    <source>
        <dbReference type="ARBA" id="ARBA00022448"/>
    </source>
</evidence>
<organism evidence="10 11">
    <name type="scientific">Roseibium alexandrii (strain DSM 17067 / NCIMB 14079 / DFL-11)</name>
    <name type="common">Labrenzia alexandrii</name>
    <dbReference type="NCBI Taxonomy" id="244592"/>
    <lineage>
        <taxon>Bacteria</taxon>
        <taxon>Pseudomonadati</taxon>
        <taxon>Pseudomonadota</taxon>
        <taxon>Alphaproteobacteria</taxon>
        <taxon>Hyphomicrobiales</taxon>
        <taxon>Stappiaceae</taxon>
        <taxon>Roseibium</taxon>
    </lineage>
</organism>
<dbReference type="InterPro" id="IPR036259">
    <property type="entry name" value="MFS_trans_sf"/>
</dbReference>
<gene>
    <name evidence="10" type="ORF">SADFL11_1616</name>
</gene>
<evidence type="ECO:0000256" key="5">
    <source>
        <dbReference type="ARBA" id="ARBA00022692"/>
    </source>
</evidence>
<feature type="transmembrane region" description="Helical" evidence="8">
    <location>
        <begin position="199"/>
        <end position="218"/>
    </location>
</feature>
<feature type="transmembrane region" description="Helical" evidence="8">
    <location>
        <begin position="300"/>
        <end position="322"/>
    </location>
</feature>
<dbReference type="InterPro" id="IPR020846">
    <property type="entry name" value="MFS_dom"/>
</dbReference>
<feature type="transmembrane region" description="Helical" evidence="8">
    <location>
        <begin position="167"/>
        <end position="187"/>
    </location>
</feature>
<sequence length="460" mass="48099">MAGLSEHNRRRGLVFAMGGLGGLVMLDETVLGVSLPAIQTDLGLSATTAHWILNAYMLAFTCFAAIGGKAIDLFGLRPALIASCSLFAVACLIAGFADNAALLIMMRVVQGLCAAIMFPITFAAATLTFESDERGRALGVLGATATLFLAAGPLIGGVLTDLLSWRWVFWINIPVVGTAGVLACMLWRAPDAKSARPDIDRIGLILLLVGLTALIFGLMEGPDAGWGTRLIYLSLAGGIVGLSAFVIWEVRQASPLIDVRLFQSPAFTAGVLVFLLTQMSKIVVAVLVPQYLQLDLSYSALWAGAATVIAVLPIPFLSAPAGTIADKSGSRRPVLGGLIVLIAANLCIGAAMLLDNYLYLAPFLLIWGIALPFAMIPAGRITANAVPAEKQGEVSGLLITFRLIGATLGVTLGSVFLAIGAGFPAVFCTVGVILWAARPFAGLPSARNSRLHHDGILTGY</sequence>
<dbReference type="InterPro" id="IPR004638">
    <property type="entry name" value="EmrB-like"/>
</dbReference>
<dbReference type="PRINTS" id="PR01036">
    <property type="entry name" value="TCRTETB"/>
</dbReference>
<evidence type="ECO:0000256" key="2">
    <source>
        <dbReference type="ARBA" id="ARBA00008537"/>
    </source>
</evidence>
<dbReference type="Proteomes" id="UP000004703">
    <property type="component" value="Chromosome"/>
</dbReference>
<comment type="similarity">
    <text evidence="2">Belongs to the major facilitator superfamily. EmrB family.</text>
</comment>
<comment type="subcellular location">
    <subcellularLocation>
        <location evidence="1">Cell membrane</location>
        <topology evidence="1">Multi-pass membrane protein</topology>
    </subcellularLocation>
</comment>
<dbReference type="PANTHER" id="PTHR42718:SF9">
    <property type="entry name" value="MAJOR FACILITATOR SUPERFAMILY MULTIDRUG TRANSPORTER MFSC"/>
    <property type="match status" value="1"/>
</dbReference>
<feature type="transmembrane region" description="Helical" evidence="8">
    <location>
        <begin position="334"/>
        <end position="353"/>
    </location>
</feature>
<feature type="transmembrane region" description="Helical" evidence="8">
    <location>
        <begin position="137"/>
        <end position="155"/>
    </location>
</feature>
<feature type="domain" description="Major facilitator superfamily (MFS) profile" evidence="9">
    <location>
        <begin position="13"/>
        <end position="449"/>
    </location>
</feature>
<dbReference type="SUPFAM" id="SSF103473">
    <property type="entry name" value="MFS general substrate transporter"/>
    <property type="match status" value="1"/>
</dbReference>
<comment type="caution">
    <text evidence="10">The sequence shown here is derived from an EMBL/GenBank/DDBJ whole genome shotgun (WGS) entry which is preliminary data.</text>
</comment>
<proteinExistence type="inferred from homology"/>
<dbReference type="Gene3D" id="1.20.1250.20">
    <property type="entry name" value="MFS general substrate transporter like domains"/>
    <property type="match status" value="2"/>
</dbReference>
<evidence type="ECO:0000256" key="1">
    <source>
        <dbReference type="ARBA" id="ARBA00004651"/>
    </source>
</evidence>
<feature type="transmembrane region" description="Helical" evidence="8">
    <location>
        <begin position="49"/>
        <end position="67"/>
    </location>
</feature>
<evidence type="ECO:0000259" key="9">
    <source>
        <dbReference type="PROSITE" id="PS50850"/>
    </source>
</evidence>
<protein>
    <submittedName>
        <fullName evidence="10">Drug resistance transporter, EmrB/QacA subfamily</fullName>
    </submittedName>
</protein>
<feature type="transmembrane region" description="Helical" evidence="8">
    <location>
        <begin position="103"/>
        <end position="125"/>
    </location>
</feature>
<reference evidence="10 11" key="1">
    <citation type="submission" date="2008-01" db="EMBL/GenBank/DDBJ databases">
        <authorList>
            <person name="Wagner-Dobler I."/>
            <person name="Ferriera S."/>
            <person name="Johnson J."/>
            <person name="Kravitz S."/>
            <person name="Beeson K."/>
            <person name="Sutton G."/>
            <person name="Rogers Y.-H."/>
            <person name="Friedman R."/>
            <person name="Frazier M."/>
            <person name="Venter J.C."/>
        </authorList>
    </citation>
    <scope>NUCLEOTIDE SEQUENCE [LARGE SCALE GENOMIC DNA]</scope>
    <source>
        <strain evidence="11">DSM 17067 / NCIMB 14079 / DFL-11</strain>
    </source>
</reference>
<accession>A0A5E8GXG9</accession>
<dbReference type="GO" id="GO:0022857">
    <property type="term" value="F:transmembrane transporter activity"/>
    <property type="evidence" value="ECO:0007669"/>
    <property type="project" value="InterPro"/>
</dbReference>
<evidence type="ECO:0000256" key="4">
    <source>
        <dbReference type="ARBA" id="ARBA00022475"/>
    </source>
</evidence>
<keyword evidence="6 8" id="KW-1133">Transmembrane helix</keyword>
<feature type="transmembrane region" description="Helical" evidence="8">
    <location>
        <begin position="230"/>
        <end position="248"/>
    </location>
</feature>
<feature type="transmembrane region" description="Helical" evidence="8">
    <location>
        <begin position="269"/>
        <end position="288"/>
    </location>
</feature>
<keyword evidence="7 8" id="KW-0472">Membrane</keyword>
<dbReference type="InterPro" id="IPR011701">
    <property type="entry name" value="MFS"/>
</dbReference>
<evidence type="ECO:0000313" key="10">
    <source>
        <dbReference type="EMBL" id="EEE44329.2"/>
    </source>
</evidence>
<keyword evidence="4" id="KW-1003">Cell membrane</keyword>
<dbReference type="NCBIfam" id="TIGR00711">
    <property type="entry name" value="efflux_EmrB"/>
    <property type="match status" value="1"/>
</dbReference>
<keyword evidence="3" id="KW-0813">Transport</keyword>
<dbReference type="GO" id="GO:0005886">
    <property type="term" value="C:plasma membrane"/>
    <property type="evidence" value="ECO:0007669"/>
    <property type="project" value="UniProtKB-SubCell"/>
</dbReference>
<keyword evidence="5 8" id="KW-0812">Transmembrane</keyword>
<evidence type="ECO:0000256" key="8">
    <source>
        <dbReference type="SAM" id="Phobius"/>
    </source>
</evidence>
<dbReference type="EMBL" id="ACCU02000003">
    <property type="protein sequence ID" value="EEE44329.2"/>
    <property type="molecule type" value="Genomic_DNA"/>
</dbReference>
<dbReference type="CDD" id="cd17321">
    <property type="entry name" value="MFS_MMR_MDR_like"/>
    <property type="match status" value="1"/>
</dbReference>
<name>A0A5E8GXG9_ROSAD</name>
<evidence type="ECO:0000256" key="6">
    <source>
        <dbReference type="ARBA" id="ARBA00022989"/>
    </source>
</evidence>
<dbReference type="RefSeq" id="WP_040451700.1">
    <property type="nucleotide sequence ID" value="NZ_CM011002.1"/>
</dbReference>
<dbReference type="PROSITE" id="PS50850">
    <property type="entry name" value="MFS"/>
    <property type="match status" value="1"/>
</dbReference>
<evidence type="ECO:0000256" key="7">
    <source>
        <dbReference type="ARBA" id="ARBA00023136"/>
    </source>
</evidence>
<feature type="transmembrane region" description="Helical" evidence="8">
    <location>
        <begin position="12"/>
        <end position="37"/>
    </location>
</feature>
<evidence type="ECO:0000313" key="11">
    <source>
        <dbReference type="Proteomes" id="UP000004703"/>
    </source>
</evidence>
<dbReference type="AlphaFoldDB" id="A0A5E8GXG9"/>
<feature type="transmembrane region" description="Helical" evidence="8">
    <location>
        <begin position="359"/>
        <end position="376"/>
    </location>
</feature>